<dbReference type="PANTHER" id="PTHR43214:SF41">
    <property type="entry name" value="NITRATE_NITRITE RESPONSE REGULATOR PROTEIN NARP"/>
    <property type="match status" value="1"/>
</dbReference>
<proteinExistence type="predicted"/>
<reference evidence="8 9" key="1">
    <citation type="submission" date="2017-03" db="EMBL/GenBank/DDBJ databases">
        <title>Draft Genome sequence of Marispirochaeta sp. strain JC444.</title>
        <authorList>
            <person name="Shivani Y."/>
            <person name="Subhash Y."/>
            <person name="Sasikala C."/>
            <person name="Ramana C."/>
        </authorList>
    </citation>
    <scope>NUCLEOTIDE SEQUENCE [LARGE SCALE GENOMIC DNA]</scope>
    <source>
        <strain evidence="8 9">JC444</strain>
    </source>
</reference>
<evidence type="ECO:0000256" key="1">
    <source>
        <dbReference type="ARBA" id="ARBA00022553"/>
    </source>
</evidence>
<name>A0A1Y1RZ88_9SPIO</name>
<dbReference type="SUPFAM" id="SSF52172">
    <property type="entry name" value="CheY-like"/>
    <property type="match status" value="1"/>
</dbReference>
<dbReference type="CDD" id="cd06170">
    <property type="entry name" value="LuxR_C_like"/>
    <property type="match status" value="1"/>
</dbReference>
<evidence type="ECO:0000313" key="9">
    <source>
        <dbReference type="Proteomes" id="UP000192343"/>
    </source>
</evidence>
<evidence type="ECO:0000313" key="8">
    <source>
        <dbReference type="EMBL" id="ORC35156.1"/>
    </source>
</evidence>
<dbReference type="InterPro" id="IPR058245">
    <property type="entry name" value="NreC/VraR/RcsB-like_REC"/>
</dbReference>
<dbReference type="SMART" id="SM00421">
    <property type="entry name" value="HTH_LUXR"/>
    <property type="match status" value="1"/>
</dbReference>
<keyword evidence="1 5" id="KW-0597">Phosphoprotein</keyword>
<organism evidence="8 9">
    <name type="scientific">Marispirochaeta aestuarii</name>
    <dbReference type="NCBI Taxonomy" id="1963862"/>
    <lineage>
        <taxon>Bacteria</taxon>
        <taxon>Pseudomonadati</taxon>
        <taxon>Spirochaetota</taxon>
        <taxon>Spirochaetia</taxon>
        <taxon>Spirochaetales</taxon>
        <taxon>Spirochaetaceae</taxon>
        <taxon>Marispirochaeta</taxon>
    </lineage>
</organism>
<dbReference type="Gene3D" id="3.40.50.2300">
    <property type="match status" value="1"/>
</dbReference>
<evidence type="ECO:0000256" key="4">
    <source>
        <dbReference type="ARBA" id="ARBA00023163"/>
    </source>
</evidence>
<evidence type="ECO:0000256" key="3">
    <source>
        <dbReference type="ARBA" id="ARBA00023125"/>
    </source>
</evidence>
<dbReference type="Pfam" id="PF00196">
    <property type="entry name" value="GerE"/>
    <property type="match status" value="1"/>
</dbReference>
<dbReference type="SMART" id="SM00448">
    <property type="entry name" value="REC"/>
    <property type="match status" value="1"/>
</dbReference>
<dbReference type="PROSITE" id="PS50043">
    <property type="entry name" value="HTH_LUXR_2"/>
    <property type="match status" value="1"/>
</dbReference>
<evidence type="ECO:0000259" key="6">
    <source>
        <dbReference type="PROSITE" id="PS50043"/>
    </source>
</evidence>
<evidence type="ECO:0000256" key="5">
    <source>
        <dbReference type="PROSITE-ProRule" id="PRU00169"/>
    </source>
</evidence>
<dbReference type="OrthoDB" id="370587at2"/>
<dbReference type="InterPro" id="IPR011006">
    <property type="entry name" value="CheY-like_superfamily"/>
</dbReference>
<keyword evidence="3 8" id="KW-0238">DNA-binding</keyword>
<dbReference type="CDD" id="cd17535">
    <property type="entry name" value="REC_NarL-like"/>
    <property type="match status" value="1"/>
</dbReference>
<dbReference type="InterPro" id="IPR039420">
    <property type="entry name" value="WalR-like"/>
</dbReference>
<dbReference type="InterPro" id="IPR000792">
    <property type="entry name" value="Tscrpt_reg_LuxR_C"/>
</dbReference>
<dbReference type="AlphaFoldDB" id="A0A1Y1RZ88"/>
<dbReference type="GO" id="GO:0006355">
    <property type="term" value="P:regulation of DNA-templated transcription"/>
    <property type="evidence" value="ECO:0007669"/>
    <property type="project" value="InterPro"/>
</dbReference>
<dbReference type="InterPro" id="IPR001789">
    <property type="entry name" value="Sig_transdc_resp-reg_receiver"/>
</dbReference>
<dbReference type="STRING" id="1963862.B4O97_10520"/>
<dbReference type="GO" id="GO:0003677">
    <property type="term" value="F:DNA binding"/>
    <property type="evidence" value="ECO:0007669"/>
    <property type="project" value="UniProtKB-KW"/>
</dbReference>
<dbReference type="EMBL" id="MWQY01000010">
    <property type="protein sequence ID" value="ORC35156.1"/>
    <property type="molecule type" value="Genomic_DNA"/>
</dbReference>
<dbReference type="Proteomes" id="UP000192343">
    <property type="component" value="Unassembled WGS sequence"/>
</dbReference>
<accession>A0A1Y1RZ88</accession>
<keyword evidence="9" id="KW-1185">Reference proteome</keyword>
<gene>
    <name evidence="8" type="ORF">B4O97_10520</name>
</gene>
<feature type="domain" description="HTH luxR-type" evidence="6">
    <location>
        <begin position="144"/>
        <end position="209"/>
    </location>
</feature>
<evidence type="ECO:0000259" key="7">
    <source>
        <dbReference type="PROSITE" id="PS50110"/>
    </source>
</evidence>
<feature type="modified residue" description="4-aspartylphosphate" evidence="5">
    <location>
        <position position="56"/>
    </location>
</feature>
<protein>
    <submittedName>
        <fullName evidence="8">DNA-binding response regulator</fullName>
    </submittedName>
</protein>
<dbReference type="GO" id="GO:0000160">
    <property type="term" value="P:phosphorelay signal transduction system"/>
    <property type="evidence" value="ECO:0007669"/>
    <property type="project" value="InterPro"/>
</dbReference>
<dbReference type="PRINTS" id="PR00038">
    <property type="entry name" value="HTHLUXR"/>
</dbReference>
<keyword evidence="4" id="KW-0804">Transcription</keyword>
<dbReference type="SUPFAM" id="SSF46894">
    <property type="entry name" value="C-terminal effector domain of the bipartite response regulators"/>
    <property type="match status" value="1"/>
</dbReference>
<dbReference type="PANTHER" id="PTHR43214">
    <property type="entry name" value="TWO-COMPONENT RESPONSE REGULATOR"/>
    <property type="match status" value="1"/>
</dbReference>
<dbReference type="PROSITE" id="PS50110">
    <property type="entry name" value="RESPONSE_REGULATORY"/>
    <property type="match status" value="1"/>
</dbReference>
<evidence type="ECO:0000256" key="2">
    <source>
        <dbReference type="ARBA" id="ARBA00023015"/>
    </source>
</evidence>
<sequence>MATINILIADDHPIVRRGLEYIAQNARDINVCGEAENGFSALEKVREADPDVLVLDMAMPDISGMDVLKQLRSEGNTVPVLILSGGQEEQYAVRALKAGASGYLSKESVETELIKAIRSVGSGRKYIGLKTAERIAESFSSTEGENPHSYLSDRELDVMLQLARGFKIREIAAKLNLSSTTVSTYRSRLLKKMDASSNAELTLYAIRHRLL</sequence>
<dbReference type="Pfam" id="PF00072">
    <property type="entry name" value="Response_reg"/>
    <property type="match status" value="1"/>
</dbReference>
<keyword evidence="2" id="KW-0805">Transcription regulation</keyword>
<comment type="caution">
    <text evidence="8">The sequence shown here is derived from an EMBL/GenBank/DDBJ whole genome shotgun (WGS) entry which is preliminary data.</text>
</comment>
<dbReference type="InterPro" id="IPR016032">
    <property type="entry name" value="Sig_transdc_resp-reg_C-effctor"/>
</dbReference>
<feature type="domain" description="Response regulatory" evidence="7">
    <location>
        <begin position="5"/>
        <end position="121"/>
    </location>
</feature>
<dbReference type="RefSeq" id="WP_083050657.1">
    <property type="nucleotide sequence ID" value="NZ_MWQY01000010.1"/>
</dbReference>